<organism evidence="3 4">
    <name type="scientific">Zavarzinia compransoris</name>
    <dbReference type="NCBI Taxonomy" id="1264899"/>
    <lineage>
        <taxon>Bacteria</taxon>
        <taxon>Pseudomonadati</taxon>
        <taxon>Pseudomonadota</taxon>
        <taxon>Alphaproteobacteria</taxon>
        <taxon>Rhodospirillales</taxon>
        <taxon>Zavarziniaceae</taxon>
        <taxon>Zavarzinia</taxon>
    </lineage>
</organism>
<comment type="caution">
    <text evidence="3">The sequence shown here is derived from an EMBL/GenBank/DDBJ whole genome shotgun (WGS) entry which is preliminary data.</text>
</comment>
<dbReference type="RefSeq" id="WP_109922441.1">
    <property type="nucleotide sequence ID" value="NZ_QGLF01000005.1"/>
</dbReference>
<evidence type="ECO:0000313" key="3">
    <source>
        <dbReference type="EMBL" id="PWR18752.1"/>
    </source>
</evidence>
<accession>A0A317DWF3</accession>
<protein>
    <submittedName>
        <fullName evidence="3">Uncharacterized protein</fullName>
    </submittedName>
</protein>
<evidence type="ECO:0000313" key="4">
    <source>
        <dbReference type="Proteomes" id="UP000246077"/>
    </source>
</evidence>
<keyword evidence="1" id="KW-0812">Transmembrane</keyword>
<proteinExistence type="predicted"/>
<dbReference type="Proteomes" id="UP000246077">
    <property type="component" value="Unassembled WGS sequence"/>
</dbReference>
<keyword evidence="4" id="KW-1185">Reference proteome</keyword>
<keyword evidence="1" id="KW-1133">Transmembrane helix</keyword>
<feature type="chain" id="PRO_5016421756" evidence="2">
    <location>
        <begin position="28"/>
        <end position="264"/>
    </location>
</feature>
<name>A0A317DWF3_9PROT</name>
<evidence type="ECO:0000256" key="2">
    <source>
        <dbReference type="SAM" id="SignalP"/>
    </source>
</evidence>
<feature type="transmembrane region" description="Helical" evidence="1">
    <location>
        <begin position="234"/>
        <end position="257"/>
    </location>
</feature>
<keyword evidence="1" id="KW-0472">Membrane</keyword>
<gene>
    <name evidence="3" type="ORF">DKG75_17350</name>
</gene>
<dbReference type="EMBL" id="QGLF01000005">
    <property type="protein sequence ID" value="PWR18752.1"/>
    <property type="molecule type" value="Genomic_DNA"/>
</dbReference>
<reference evidence="4" key="1">
    <citation type="submission" date="2018-05" db="EMBL/GenBank/DDBJ databases">
        <title>Zavarzinia sp. HR-AS.</title>
        <authorList>
            <person name="Lee Y."/>
            <person name="Jeon C.O."/>
        </authorList>
    </citation>
    <scope>NUCLEOTIDE SEQUENCE [LARGE SCALE GENOMIC DNA]</scope>
    <source>
        <strain evidence="4">DSM 1231</strain>
    </source>
</reference>
<feature type="signal peptide" evidence="2">
    <location>
        <begin position="1"/>
        <end position="27"/>
    </location>
</feature>
<keyword evidence="2" id="KW-0732">Signal</keyword>
<sequence>MPVCRLIRGLAAAVALAGALLPAAAPAETLVVAGRPLELAPPFGFCRLSPEVEREAAVAAELARREAEQLRQALAFADCDELEAWRQGRLARIDRLGQIGATLRGGEPVTVQTPARFMGDARKSLTAASARDAAATPGLKVLLVEGGNYLVTGTSLDSPAGRVLQAGALTIIGGVAVEISLFQSGTGEVPEDARRLAENAAALSSVAGEILVVNDVFDEVERVDTDAQAGALNVMTAVAGGLGLFGLLALRSLWLLLRAPRRRI</sequence>
<dbReference type="AlphaFoldDB" id="A0A317DWF3"/>
<evidence type="ECO:0000256" key="1">
    <source>
        <dbReference type="SAM" id="Phobius"/>
    </source>
</evidence>